<keyword evidence="5" id="KW-0150">Chloroplast</keyword>
<evidence type="ECO:0000256" key="1">
    <source>
        <dbReference type="ARBA" id="ARBA00002329"/>
    </source>
</evidence>
<dbReference type="Proteomes" id="UP000327085">
    <property type="component" value="Chromosome 5"/>
</dbReference>
<evidence type="ECO:0000256" key="3">
    <source>
        <dbReference type="ARBA" id="ARBA00009361"/>
    </source>
</evidence>
<sequence>MIHRNNESSLISTHLRLPNIREFLYSILLLLLVARNLVRTHLLFVSRAYSELQTEFERVKSFDVEQMAEWIEEKLERRMEKGRNRNLQIWRPSSHWDPYTSQGDFTDSSLGTGLSYLVKYLATNSYVAFITVFLNKFLENKPKGFLVDDSDDIDDRDDIDDSDDCDFDRALELLTMMNALTMDMMP</sequence>
<evidence type="ECO:0000313" key="10">
    <source>
        <dbReference type="EMBL" id="VVA23151.1"/>
    </source>
</evidence>
<proteinExistence type="inferred from homology"/>
<name>A0A5E4F9E9_PRUDU</name>
<comment type="subcellular location">
    <subcellularLocation>
        <location evidence="2">Plastid</location>
        <location evidence="2">Chloroplast stroma</location>
    </subcellularLocation>
</comment>
<feature type="domain" description="Ycf2 N-terminal" evidence="9">
    <location>
        <begin position="1"/>
        <end position="65"/>
    </location>
</feature>
<dbReference type="InParanoid" id="A0A5E4F9E9"/>
<accession>A0A5E4F9E9</accession>
<keyword evidence="8" id="KW-0067">ATP-binding</keyword>
<comment type="function">
    <text evidence="1">Probable ATPase of unknown function. Its presence in a non-photosynthetic plant (Epifagus virginiana) and experiments in tobacco indicate that it has an essential function which is probably not related to photosynthesis.</text>
</comment>
<dbReference type="Gramene" id="VVA23151">
    <property type="protein sequence ID" value="VVA23151"/>
    <property type="gene ID" value="Prudul26B004447"/>
</dbReference>
<keyword evidence="7" id="KW-0547">Nucleotide-binding</keyword>
<dbReference type="EMBL" id="CABIKO010000068">
    <property type="protein sequence ID" value="VVA23151.1"/>
    <property type="molecule type" value="Genomic_DNA"/>
</dbReference>
<dbReference type="PANTHER" id="PTHR33078">
    <property type="entry name" value="PROTEIN YCF2-RELATED"/>
    <property type="match status" value="1"/>
</dbReference>
<dbReference type="Pfam" id="PF05695">
    <property type="entry name" value="Ycf2"/>
    <property type="match status" value="1"/>
</dbReference>
<evidence type="ECO:0000259" key="9">
    <source>
        <dbReference type="Pfam" id="PF05695"/>
    </source>
</evidence>
<comment type="similarity">
    <text evidence="3">Belongs to the Ycf2 family.</text>
</comment>
<dbReference type="GO" id="GO:0009570">
    <property type="term" value="C:chloroplast stroma"/>
    <property type="evidence" value="ECO:0007669"/>
    <property type="project" value="UniProtKB-SubCell"/>
</dbReference>
<protein>
    <recommendedName>
        <fullName evidence="4">Protein Ycf2</fullName>
    </recommendedName>
</protein>
<reference evidence="11" key="1">
    <citation type="journal article" date="2020" name="Plant J.">
        <title>Transposons played a major role in the diversification between the closely related almond and peach genomes: results from the almond genome sequence.</title>
        <authorList>
            <person name="Alioto T."/>
            <person name="Alexiou K.G."/>
            <person name="Bardil A."/>
            <person name="Barteri F."/>
            <person name="Castanera R."/>
            <person name="Cruz F."/>
            <person name="Dhingra A."/>
            <person name="Duval H."/>
            <person name="Fernandez I Marti A."/>
            <person name="Frias L."/>
            <person name="Galan B."/>
            <person name="Garcia J.L."/>
            <person name="Howad W."/>
            <person name="Gomez-Garrido J."/>
            <person name="Gut M."/>
            <person name="Julca I."/>
            <person name="Morata J."/>
            <person name="Puigdomenech P."/>
            <person name="Ribeca P."/>
            <person name="Rubio Cabetas M.J."/>
            <person name="Vlasova A."/>
            <person name="Wirthensohn M."/>
            <person name="Garcia-Mas J."/>
            <person name="Gabaldon T."/>
            <person name="Casacuberta J.M."/>
            <person name="Arus P."/>
        </authorList>
    </citation>
    <scope>NUCLEOTIDE SEQUENCE [LARGE SCALE GENOMIC DNA]</scope>
    <source>
        <strain evidence="11">cv. Texas</strain>
    </source>
</reference>
<dbReference type="InterPro" id="IPR056777">
    <property type="entry name" value="Ycf2_N"/>
</dbReference>
<evidence type="ECO:0000256" key="2">
    <source>
        <dbReference type="ARBA" id="ARBA00004470"/>
    </source>
</evidence>
<dbReference type="PANTHER" id="PTHR33078:SF92">
    <property type="entry name" value="PROTEIN YCF2"/>
    <property type="match status" value="1"/>
</dbReference>
<evidence type="ECO:0000256" key="4">
    <source>
        <dbReference type="ARBA" id="ARBA00018950"/>
    </source>
</evidence>
<dbReference type="AlphaFoldDB" id="A0A5E4F9E9"/>
<evidence type="ECO:0000256" key="6">
    <source>
        <dbReference type="ARBA" id="ARBA00022640"/>
    </source>
</evidence>
<gene>
    <name evidence="10" type="ORF">ALMOND_2B004447</name>
</gene>
<dbReference type="GO" id="GO:0005524">
    <property type="term" value="F:ATP binding"/>
    <property type="evidence" value="ECO:0007669"/>
    <property type="project" value="UniProtKB-KW"/>
</dbReference>
<evidence type="ECO:0000313" key="11">
    <source>
        <dbReference type="Proteomes" id="UP000327085"/>
    </source>
</evidence>
<keyword evidence="6" id="KW-0934">Plastid</keyword>
<evidence type="ECO:0000256" key="7">
    <source>
        <dbReference type="ARBA" id="ARBA00022741"/>
    </source>
</evidence>
<organism evidence="10 11">
    <name type="scientific">Prunus dulcis</name>
    <name type="common">Almond</name>
    <name type="synonym">Amygdalus dulcis</name>
    <dbReference type="NCBI Taxonomy" id="3755"/>
    <lineage>
        <taxon>Eukaryota</taxon>
        <taxon>Viridiplantae</taxon>
        <taxon>Streptophyta</taxon>
        <taxon>Embryophyta</taxon>
        <taxon>Tracheophyta</taxon>
        <taxon>Spermatophyta</taxon>
        <taxon>Magnoliopsida</taxon>
        <taxon>eudicotyledons</taxon>
        <taxon>Gunneridae</taxon>
        <taxon>Pentapetalae</taxon>
        <taxon>rosids</taxon>
        <taxon>fabids</taxon>
        <taxon>Rosales</taxon>
        <taxon>Rosaceae</taxon>
        <taxon>Amygdaloideae</taxon>
        <taxon>Amygdaleae</taxon>
        <taxon>Prunus</taxon>
    </lineage>
</organism>
<evidence type="ECO:0000256" key="8">
    <source>
        <dbReference type="ARBA" id="ARBA00022840"/>
    </source>
</evidence>
<evidence type="ECO:0000256" key="5">
    <source>
        <dbReference type="ARBA" id="ARBA00022528"/>
    </source>
</evidence>